<keyword evidence="3" id="KW-1185">Reference proteome</keyword>
<dbReference type="KEGG" id="tpx:Turpa_3322"/>
<dbReference type="EMBL" id="CP002959">
    <property type="protein sequence ID" value="AFM14116.1"/>
    <property type="molecule type" value="Genomic_DNA"/>
</dbReference>
<dbReference type="HOGENOM" id="CLU_209292_0_0_12"/>
<evidence type="ECO:0000313" key="1">
    <source>
        <dbReference type="EMBL" id="AFM13960.1"/>
    </source>
</evidence>
<evidence type="ECO:0000313" key="2">
    <source>
        <dbReference type="EMBL" id="AFM14116.1"/>
    </source>
</evidence>
<protein>
    <submittedName>
        <fullName evidence="1">Uncharacterized protein</fullName>
    </submittedName>
</protein>
<proteinExistence type="predicted"/>
<dbReference type="AlphaFoldDB" id="I4B9K3"/>
<organism evidence="1 3">
    <name type="scientific">Turneriella parva (strain ATCC BAA-1111 / DSM 21527 / NCTC 11395 / H)</name>
    <name type="common">Leptospira parva</name>
    <dbReference type="NCBI Taxonomy" id="869212"/>
    <lineage>
        <taxon>Bacteria</taxon>
        <taxon>Pseudomonadati</taxon>
        <taxon>Spirochaetota</taxon>
        <taxon>Spirochaetia</taxon>
        <taxon>Leptospirales</taxon>
        <taxon>Leptospiraceae</taxon>
        <taxon>Turneriella</taxon>
    </lineage>
</organism>
<dbReference type="EMBL" id="CP002959">
    <property type="protein sequence ID" value="AFM13960.1"/>
    <property type="molecule type" value="Genomic_DNA"/>
</dbReference>
<gene>
    <name evidence="1" type="ordered locus">Turpa_3322</name>
    <name evidence="2" type="ordered locus">Turpa_3479</name>
</gene>
<reference evidence="1 3" key="1">
    <citation type="submission" date="2012-06" db="EMBL/GenBank/DDBJ databases">
        <title>The complete chromosome of genome of Turneriella parva DSM 21527.</title>
        <authorList>
            <consortium name="US DOE Joint Genome Institute (JGI-PGF)"/>
            <person name="Lucas S."/>
            <person name="Han J."/>
            <person name="Lapidus A."/>
            <person name="Bruce D."/>
            <person name="Goodwin L."/>
            <person name="Pitluck S."/>
            <person name="Peters L."/>
            <person name="Kyrpides N."/>
            <person name="Mavromatis K."/>
            <person name="Ivanova N."/>
            <person name="Mikhailova N."/>
            <person name="Chertkov O."/>
            <person name="Detter J.C."/>
            <person name="Tapia R."/>
            <person name="Han C."/>
            <person name="Land M."/>
            <person name="Hauser L."/>
            <person name="Markowitz V."/>
            <person name="Cheng J.-F."/>
            <person name="Hugenholtz P."/>
            <person name="Woyke T."/>
            <person name="Wu D."/>
            <person name="Gronow S."/>
            <person name="Wellnitz S."/>
            <person name="Brambilla E."/>
            <person name="Klenk H.-P."/>
            <person name="Eisen J.A."/>
        </authorList>
    </citation>
    <scope>NUCLEOTIDE SEQUENCE [LARGE SCALE GENOMIC DNA]</scope>
    <source>
        <strain evidence="3">ATCC BAA-1111 / DSM 21527 / NCTC 11395 / H</strain>
        <strain evidence="1">DSM 21527</strain>
    </source>
</reference>
<dbReference type="KEGG" id="tpx:Turpa_3479"/>
<dbReference type="Proteomes" id="UP000006048">
    <property type="component" value="Chromosome"/>
</dbReference>
<evidence type="ECO:0000313" key="3">
    <source>
        <dbReference type="Proteomes" id="UP000006048"/>
    </source>
</evidence>
<name>I4B9K3_TURPD</name>
<sequence length="46" mass="5090">MVLKLAMRGLRSRFTEFEQIVGFLTHTNIEARSANRAAVLASAAKL</sequence>
<accession>I4B9K3</accession>